<dbReference type="RefSeq" id="WP_011190192.1">
    <property type="nucleotide sequence ID" value="NC_006138.1"/>
</dbReference>
<feature type="domain" description="GGDEF" evidence="3">
    <location>
        <begin position="440"/>
        <end position="571"/>
    </location>
</feature>
<dbReference type="NCBIfam" id="TIGR00229">
    <property type="entry name" value="sensory_box"/>
    <property type="match status" value="3"/>
</dbReference>
<dbReference type="Pfam" id="PF13426">
    <property type="entry name" value="PAS_9"/>
    <property type="match status" value="3"/>
</dbReference>
<evidence type="ECO:0000313" key="5">
    <source>
        <dbReference type="Proteomes" id="UP000000602"/>
    </source>
</evidence>
<reference evidence="5" key="1">
    <citation type="journal article" date="2004" name="Environ. Microbiol.">
        <title>The genome of Desulfotalea psychrophila, a sulfate-reducing bacterium from permanently cold Arctic sediments.</title>
        <authorList>
            <person name="Rabus R."/>
            <person name="Ruepp A."/>
            <person name="Frickey T."/>
            <person name="Rattei T."/>
            <person name="Fartmann B."/>
            <person name="Stark M."/>
            <person name="Bauer M."/>
            <person name="Zibat A."/>
            <person name="Lombardot T."/>
            <person name="Becker I."/>
            <person name="Amann J."/>
            <person name="Gellner K."/>
            <person name="Teeling H."/>
            <person name="Leuschner W.D."/>
            <person name="Gloeckner F.-O."/>
            <person name="Lupas A.N."/>
            <person name="Amann R."/>
            <person name="Klenk H.-P."/>
        </authorList>
    </citation>
    <scope>NUCLEOTIDE SEQUENCE [LARGE SCALE GENOMIC DNA]</scope>
    <source>
        <strain evidence="5">DSM 12343 / LSv54</strain>
    </source>
</reference>
<dbReference type="STRING" id="177439.DP2951"/>
<sequence length="571" mass="64636">MTCKKEFSLEKISSPGLKVGEKELKAPEANLQKNRLSLLQEAAFEPMAIFDKERKCLEANDILLDVFGYSAEETIGANLHKLFAPRPEGELEHKTIGRFFDSYEATMLRRDGSKFPALVQEKELRYQGETVQVIKFHDISKSKGIQERLKFALAELDTIFTNSMVGIALIDASRIIRRANPRFSETLGYGNPQNIVGMDIKELYFCEKEFEAFGIHYITTLKENGIVHTDAKFKCKNSSPIWARVVGKAIDQNDLNRGIIWIAEDITEQRTTQKELQLAYNELEAIFNNSLVGILLLGQNRKIHRVNKRLATILGYDEPLELLGKGVEKIHLSEKNFKEFGEKHYNSLKQRDVFQIDYQLKRKDGSPAWVTLSGQALDSADPPDLDKGVLWMMDDATKRKKAEEKLVRIAATDSLTKLNNRRHFFSLGHEELALHLHNAQPLSVLMLDIDHFKNVNDTLGHQAGDKVLKIFSKICAVNLRSVDIIGRIGGEEFAVILTNTPRSQAQRTAERIRLAIETSPEFTKQSLPKITVSIGIATNQPPENLDAIICRADKNLYQAKSNGRNRIEPNP</sequence>
<name>Q6AJ00_DESPS</name>
<dbReference type="eggNOG" id="COG2202">
    <property type="taxonomic scope" value="Bacteria"/>
</dbReference>
<dbReference type="SUPFAM" id="SSF55785">
    <property type="entry name" value="PYP-like sensor domain (PAS domain)"/>
    <property type="match status" value="3"/>
</dbReference>
<dbReference type="Proteomes" id="UP000000602">
    <property type="component" value="Chromosome"/>
</dbReference>
<dbReference type="InterPro" id="IPR043128">
    <property type="entry name" value="Rev_trsase/Diguanyl_cyclase"/>
</dbReference>
<accession>Q6AJ00</accession>
<dbReference type="InterPro" id="IPR035965">
    <property type="entry name" value="PAS-like_dom_sf"/>
</dbReference>
<dbReference type="FunFam" id="3.30.70.270:FF:000001">
    <property type="entry name" value="Diguanylate cyclase domain protein"/>
    <property type="match status" value="1"/>
</dbReference>
<dbReference type="InterPro" id="IPR000700">
    <property type="entry name" value="PAS-assoc_C"/>
</dbReference>
<dbReference type="eggNOG" id="COG3706">
    <property type="taxonomic scope" value="Bacteria"/>
</dbReference>
<dbReference type="Pfam" id="PF00990">
    <property type="entry name" value="GGDEF"/>
    <property type="match status" value="1"/>
</dbReference>
<dbReference type="SMART" id="SM00091">
    <property type="entry name" value="PAS"/>
    <property type="match status" value="3"/>
</dbReference>
<dbReference type="SMART" id="SM00267">
    <property type="entry name" value="GGDEF"/>
    <property type="match status" value="1"/>
</dbReference>
<dbReference type="InterPro" id="IPR052155">
    <property type="entry name" value="Biofilm_reg_signaling"/>
</dbReference>
<dbReference type="CDD" id="cd00130">
    <property type="entry name" value="PAS"/>
    <property type="match status" value="3"/>
</dbReference>
<dbReference type="InterPro" id="IPR029787">
    <property type="entry name" value="Nucleotide_cyclase"/>
</dbReference>
<evidence type="ECO:0000259" key="3">
    <source>
        <dbReference type="PROSITE" id="PS50887"/>
    </source>
</evidence>
<feature type="domain" description="PAS" evidence="1">
    <location>
        <begin position="32"/>
        <end position="85"/>
    </location>
</feature>
<dbReference type="NCBIfam" id="TIGR00254">
    <property type="entry name" value="GGDEF"/>
    <property type="match status" value="1"/>
</dbReference>
<evidence type="ECO:0000259" key="2">
    <source>
        <dbReference type="PROSITE" id="PS50113"/>
    </source>
</evidence>
<organism evidence="4 5">
    <name type="scientific">Desulfotalea psychrophila (strain LSv54 / DSM 12343)</name>
    <dbReference type="NCBI Taxonomy" id="177439"/>
    <lineage>
        <taxon>Bacteria</taxon>
        <taxon>Pseudomonadati</taxon>
        <taxon>Thermodesulfobacteriota</taxon>
        <taxon>Desulfobulbia</taxon>
        <taxon>Desulfobulbales</taxon>
        <taxon>Desulfocapsaceae</taxon>
        <taxon>Desulfotalea</taxon>
    </lineage>
</organism>
<dbReference type="CDD" id="cd01949">
    <property type="entry name" value="GGDEF"/>
    <property type="match status" value="1"/>
</dbReference>
<dbReference type="KEGG" id="dps:DP2951"/>
<protein>
    <submittedName>
        <fullName evidence="4">Uncharacterized protein</fullName>
    </submittedName>
</protein>
<dbReference type="EMBL" id="CR522870">
    <property type="protein sequence ID" value="CAG37680.1"/>
    <property type="molecule type" value="Genomic_DNA"/>
</dbReference>
<dbReference type="GO" id="GO:0003824">
    <property type="term" value="F:catalytic activity"/>
    <property type="evidence" value="ECO:0007669"/>
    <property type="project" value="UniProtKB-ARBA"/>
</dbReference>
<dbReference type="Gene3D" id="3.30.70.270">
    <property type="match status" value="1"/>
</dbReference>
<dbReference type="InterPro" id="IPR000014">
    <property type="entry name" value="PAS"/>
</dbReference>
<proteinExistence type="predicted"/>
<dbReference type="OrthoDB" id="5333838at2"/>
<feature type="domain" description="PAC" evidence="2">
    <location>
        <begin position="354"/>
        <end position="408"/>
    </location>
</feature>
<evidence type="ECO:0000259" key="1">
    <source>
        <dbReference type="PROSITE" id="PS50112"/>
    </source>
</evidence>
<keyword evidence="5" id="KW-1185">Reference proteome</keyword>
<dbReference type="SMART" id="SM00086">
    <property type="entry name" value="PAC"/>
    <property type="match status" value="3"/>
</dbReference>
<dbReference type="InterPro" id="IPR000160">
    <property type="entry name" value="GGDEF_dom"/>
</dbReference>
<feature type="domain" description="PAC" evidence="2">
    <location>
        <begin position="227"/>
        <end position="278"/>
    </location>
</feature>
<dbReference type="SUPFAM" id="SSF55073">
    <property type="entry name" value="Nucleotide cyclase"/>
    <property type="match status" value="1"/>
</dbReference>
<dbReference type="PROSITE" id="PS50887">
    <property type="entry name" value="GGDEF"/>
    <property type="match status" value="1"/>
</dbReference>
<evidence type="ECO:0000313" key="4">
    <source>
        <dbReference type="EMBL" id="CAG37680.1"/>
    </source>
</evidence>
<dbReference type="InterPro" id="IPR001610">
    <property type="entry name" value="PAC"/>
</dbReference>
<dbReference type="PANTHER" id="PTHR44757">
    <property type="entry name" value="DIGUANYLATE CYCLASE DGCP"/>
    <property type="match status" value="1"/>
</dbReference>
<dbReference type="Gene3D" id="3.30.450.20">
    <property type="entry name" value="PAS domain"/>
    <property type="match status" value="3"/>
</dbReference>
<dbReference type="AlphaFoldDB" id="Q6AJ00"/>
<dbReference type="HOGENOM" id="CLU_000445_11_4_7"/>
<dbReference type="PROSITE" id="PS50112">
    <property type="entry name" value="PAS"/>
    <property type="match status" value="1"/>
</dbReference>
<dbReference type="PROSITE" id="PS50113">
    <property type="entry name" value="PAC"/>
    <property type="match status" value="2"/>
</dbReference>
<dbReference type="PANTHER" id="PTHR44757:SF2">
    <property type="entry name" value="BIOFILM ARCHITECTURE MAINTENANCE PROTEIN MBAA"/>
    <property type="match status" value="1"/>
</dbReference>
<gene>
    <name evidence="4" type="ordered locus">DP2951</name>
</gene>